<evidence type="ECO:0000313" key="3">
    <source>
        <dbReference type="Proteomes" id="UP000053958"/>
    </source>
</evidence>
<dbReference type="OrthoDB" id="2157530at2759"/>
<dbReference type="Pfam" id="PF06985">
    <property type="entry name" value="HET"/>
    <property type="match status" value="1"/>
</dbReference>
<dbReference type="InterPro" id="IPR052895">
    <property type="entry name" value="HetReg/Transcr_Mod"/>
</dbReference>
<name>A0A0F4YR43_RASE3</name>
<dbReference type="STRING" id="1408163.A0A0F4YR43"/>
<dbReference type="GeneID" id="25317733"/>
<proteinExistence type="predicted"/>
<dbReference type="AlphaFoldDB" id="A0A0F4YR43"/>
<keyword evidence="3" id="KW-1185">Reference proteome</keyword>
<feature type="domain" description="Heterokaryon incompatibility" evidence="1">
    <location>
        <begin position="342"/>
        <end position="502"/>
    </location>
</feature>
<evidence type="ECO:0000259" key="1">
    <source>
        <dbReference type="Pfam" id="PF06985"/>
    </source>
</evidence>
<dbReference type="EMBL" id="LASV01000246">
    <property type="protein sequence ID" value="KKA20575.1"/>
    <property type="molecule type" value="Genomic_DNA"/>
</dbReference>
<sequence length="651" mass="72569">MHRNSTHPDLSQGDGEPVRNNLWVRAVTQLSVGEKDFAVSVSGDAEEASARLRAKIYVAHLRLSVIPSSSSLPPGIPLVAEETEEPGPRVYLAILTSELSAIVTAAIVAFALQSWFAILFLCPLLLRLLSTGLALRREPLYPIQGMEDEEEDFEIHLPLGSGNFMLITGPPALVQQFCTHYSHPILLVTYIARYTNASNWASTEERIASALGDESTGRRLFFRGGGKKTSSSLLVDARLDLTFHSRYREGQAHMRCLLNHRRQKYEESKTDEDTDADTESIATGVNTCPRLIWVIQAETISKGTYHLTAESVSERPRRLLHIPSMTSVPWEAAIRQSTEPVYNVLSYTWGRFTTDGPALDLDGISWKVPGIQPAHFTTEEFKHVLESIAAPSGYVWVDVACIDQDNLAVKMDEIGKQADIFRGAHKAFIWLTRHSAASLGDTIETLNAFLDQLLAVDVEGSNFLYDGEQVRRVLENGLHEALDAVQRLLVDPWFTSLWALQEAYLREDAVLLPRSGEEVFVPSQTVPLALRNISGVFQDIMIRTVGYASISETARDLLTLFERSGLVNINLGMNVPLLIYPAAHFRVCENELDRVYAIMQVYRLRLGASRHPERFFTLDQLEDQLAMSLNAISPMAAQLFIHRCAPSEGKA</sequence>
<organism evidence="2 3">
    <name type="scientific">Rasamsonia emersonii (strain ATCC 16479 / CBS 393.64 / IMI 116815)</name>
    <dbReference type="NCBI Taxonomy" id="1408163"/>
    <lineage>
        <taxon>Eukaryota</taxon>
        <taxon>Fungi</taxon>
        <taxon>Dikarya</taxon>
        <taxon>Ascomycota</taxon>
        <taxon>Pezizomycotina</taxon>
        <taxon>Eurotiomycetes</taxon>
        <taxon>Eurotiomycetidae</taxon>
        <taxon>Eurotiales</taxon>
        <taxon>Trichocomaceae</taxon>
        <taxon>Rasamsonia</taxon>
    </lineage>
</organism>
<comment type="caution">
    <text evidence="2">The sequence shown here is derived from an EMBL/GenBank/DDBJ whole genome shotgun (WGS) entry which is preliminary data.</text>
</comment>
<dbReference type="PANTHER" id="PTHR24148:SF64">
    <property type="entry name" value="HETEROKARYON INCOMPATIBILITY DOMAIN-CONTAINING PROTEIN"/>
    <property type="match status" value="1"/>
</dbReference>
<dbReference type="PANTHER" id="PTHR24148">
    <property type="entry name" value="ANKYRIN REPEAT DOMAIN-CONTAINING PROTEIN 39 HOMOLOG-RELATED"/>
    <property type="match status" value="1"/>
</dbReference>
<reference evidence="2 3" key="1">
    <citation type="submission" date="2015-04" db="EMBL/GenBank/DDBJ databases">
        <authorList>
            <person name="Heijne W.H."/>
            <person name="Fedorova N.D."/>
            <person name="Nierman W.C."/>
            <person name="Vollebregt A.W."/>
            <person name="Zhao Z."/>
            <person name="Wu L."/>
            <person name="Kumar M."/>
            <person name="Stam H."/>
            <person name="van den Berg M.A."/>
            <person name="Pel H.J."/>
        </authorList>
    </citation>
    <scope>NUCLEOTIDE SEQUENCE [LARGE SCALE GENOMIC DNA]</scope>
    <source>
        <strain evidence="2 3">CBS 393.64</strain>
    </source>
</reference>
<dbReference type="Proteomes" id="UP000053958">
    <property type="component" value="Unassembled WGS sequence"/>
</dbReference>
<gene>
    <name evidence="2" type="ORF">T310_5388</name>
</gene>
<evidence type="ECO:0000313" key="2">
    <source>
        <dbReference type="EMBL" id="KKA20575.1"/>
    </source>
</evidence>
<dbReference type="RefSeq" id="XP_013327187.1">
    <property type="nucleotide sequence ID" value="XM_013471733.1"/>
</dbReference>
<protein>
    <recommendedName>
        <fullName evidence="1">Heterokaryon incompatibility domain-containing protein</fullName>
    </recommendedName>
</protein>
<dbReference type="InterPro" id="IPR010730">
    <property type="entry name" value="HET"/>
</dbReference>
<accession>A0A0F4YR43</accession>